<feature type="transmembrane region" description="Helical" evidence="10">
    <location>
        <begin position="27"/>
        <end position="48"/>
    </location>
</feature>
<comment type="function">
    <text evidence="1 10">Seems to be required for the assembly of the photosystem I complex.</text>
</comment>
<comment type="similarity">
    <text evidence="2 10">Belongs to the Ycf4 family.</text>
</comment>
<reference evidence="11" key="1">
    <citation type="journal article" date="2014" name="BMC Evol. Biol.">
        <title>Chloroplast phylogenomic analysis resolves deep-level relationships within the green algal class Trebouxiophyceae.</title>
        <authorList>
            <person name="Lemieux C."/>
            <person name="Otis C."/>
            <person name="Turmel M."/>
        </authorList>
    </citation>
    <scope>NUCLEOTIDE SEQUENCE</scope>
</reference>
<dbReference type="AlphaFoldDB" id="A0A097KPX4"/>
<dbReference type="NCBIfam" id="NF002712">
    <property type="entry name" value="PRK02542.1"/>
    <property type="match status" value="1"/>
</dbReference>
<protein>
    <recommendedName>
        <fullName evidence="3 10">Photosystem I assembly protein Ycf4</fullName>
    </recommendedName>
</protein>
<keyword evidence="11" id="KW-0934">Plastid</keyword>
<evidence type="ECO:0000256" key="10">
    <source>
        <dbReference type="HAMAP-Rule" id="MF_00437"/>
    </source>
</evidence>
<dbReference type="PANTHER" id="PTHR33288">
    <property type="match status" value="1"/>
</dbReference>
<keyword evidence="7 10" id="KW-0793">Thylakoid</keyword>
<evidence type="ECO:0000256" key="8">
    <source>
        <dbReference type="ARBA" id="ARBA00023136"/>
    </source>
</evidence>
<dbReference type="HAMAP" id="MF_00437">
    <property type="entry name" value="Ycf4"/>
    <property type="match status" value="1"/>
</dbReference>
<gene>
    <name evidence="10 11" type="primary">ycf4</name>
</gene>
<evidence type="ECO:0000256" key="2">
    <source>
        <dbReference type="ARBA" id="ARBA00008198"/>
    </source>
</evidence>
<evidence type="ECO:0000256" key="6">
    <source>
        <dbReference type="ARBA" id="ARBA00022989"/>
    </source>
</evidence>
<dbReference type="InterPro" id="IPR003359">
    <property type="entry name" value="PSI_Ycf4_assembly"/>
</dbReference>
<organism evidence="11">
    <name type="scientific">Fusochloris perforata</name>
    <dbReference type="NCBI Taxonomy" id="106203"/>
    <lineage>
        <taxon>Eukaryota</taxon>
        <taxon>Viridiplantae</taxon>
        <taxon>Chlorophyta</taxon>
        <taxon>core chlorophytes</taxon>
        <taxon>Trebouxiophyceae</taxon>
        <taxon>Microthamniales</taxon>
        <taxon>Microthamniaceae</taxon>
        <taxon>Fusochloris</taxon>
    </lineage>
</organism>
<dbReference type="GeneID" id="22160683"/>
<evidence type="ECO:0000256" key="7">
    <source>
        <dbReference type="ARBA" id="ARBA00023078"/>
    </source>
</evidence>
<comment type="subcellular location">
    <subcellularLocation>
        <location evidence="9">Plastid thylakoid membrane</location>
        <topology evidence="9">Multi-pass membrane protein</topology>
    </subcellularLocation>
    <subcellularLocation>
        <location evidence="10">Plastid</location>
        <location evidence="10">Chloroplast thylakoid membrane</location>
        <topology evidence="10">Multi-pass membrane protein</topology>
    </subcellularLocation>
</comment>
<keyword evidence="8 10" id="KW-0472">Membrane</keyword>
<keyword evidence="11" id="KW-0150">Chloroplast</keyword>
<geneLocation type="chloroplast" evidence="11"/>
<evidence type="ECO:0000256" key="3">
    <source>
        <dbReference type="ARBA" id="ARBA00015395"/>
    </source>
</evidence>
<dbReference type="GO" id="GO:0015979">
    <property type="term" value="P:photosynthesis"/>
    <property type="evidence" value="ECO:0007669"/>
    <property type="project" value="UniProtKB-UniRule"/>
</dbReference>
<keyword evidence="5 10" id="KW-0812">Transmembrane</keyword>
<dbReference type="EMBL" id="KM462882">
    <property type="protein sequence ID" value="AIT95222.1"/>
    <property type="molecule type" value="Genomic_DNA"/>
</dbReference>
<evidence type="ECO:0000313" key="11">
    <source>
        <dbReference type="EMBL" id="AIT95222.1"/>
    </source>
</evidence>
<evidence type="ECO:0000256" key="9">
    <source>
        <dbReference type="ARBA" id="ARBA00046286"/>
    </source>
</evidence>
<proteinExistence type="inferred from homology"/>
<accession>A0A097KPX4</accession>
<dbReference type="Pfam" id="PF02392">
    <property type="entry name" value="Ycf4"/>
    <property type="match status" value="1"/>
</dbReference>
<name>A0A097KPX4_9CHLO</name>
<evidence type="ECO:0000256" key="5">
    <source>
        <dbReference type="ARBA" id="ARBA00022692"/>
    </source>
</evidence>
<sequence length="190" mass="21815">MIDSIESNNSQFIRRYIVMGSRRFSNYWWASVIFLGASGFLLTGLSSYFGFNLLPFIKAENITFFPQGLVMCFYGTLGFLFSCYLWLTLFWSVGGGFNEFNKKEGSVRIFRWGFPGKNRRIDLSYSIKDIEAIKVEIKDGINPRRTISIRVRGKRDIPLTRIGQPLTLEEIETQAAELAKFLQVSLEMAS</sequence>
<feature type="transmembrane region" description="Helical" evidence="10">
    <location>
        <begin position="68"/>
        <end position="93"/>
    </location>
</feature>
<dbReference type="RefSeq" id="YP_009106372.1">
    <property type="nucleotide sequence ID" value="NC_025543.1"/>
</dbReference>
<dbReference type="GO" id="GO:0009522">
    <property type="term" value="C:photosystem I"/>
    <property type="evidence" value="ECO:0007669"/>
    <property type="project" value="InterPro"/>
</dbReference>
<keyword evidence="6 10" id="KW-1133">Transmembrane helix</keyword>
<keyword evidence="4 10" id="KW-0602">Photosynthesis</keyword>
<dbReference type="PANTHER" id="PTHR33288:SF4">
    <property type="entry name" value="PHOTOSYSTEM I ASSEMBLY PROTEIN YCF4"/>
    <property type="match status" value="1"/>
</dbReference>
<evidence type="ECO:0000256" key="4">
    <source>
        <dbReference type="ARBA" id="ARBA00022531"/>
    </source>
</evidence>
<evidence type="ECO:0000256" key="1">
    <source>
        <dbReference type="ARBA" id="ARBA00002862"/>
    </source>
</evidence>
<dbReference type="GO" id="GO:0009535">
    <property type="term" value="C:chloroplast thylakoid membrane"/>
    <property type="evidence" value="ECO:0007669"/>
    <property type="project" value="UniProtKB-SubCell"/>
</dbReference>